<keyword evidence="4 5" id="KW-0472">Membrane</keyword>
<dbReference type="Pfam" id="PF13664">
    <property type="entry name" value="DUF4149"/>
    <property type="match status" value="1"/>
</dbReference>
<feature type="transmembrane region" description="Helical" evidence="5">
    <location>
        <begin position="55"/>
        <end position="76"/>
    </location>
</feature>
<dbReference type="VEuPathDB" id="FungiDB:PV10_08107"/>
<dbReference type="PANTHER" id="PTHR23241">
    <property type="entry name" value="LATE EMBRYOGENESIS ABUNDANT PLANTS LEA-RELATED"/>
    <property type="match status" value="1"/>
</dbReference>
<evidence type="ECO:0000256" key="2">
    <source>
        <dbReference type="ARBA" id="ARBA00022692"/>
    </source>
</evidence>
<evidence type="ECO:0000256" key="5">
    <source>
        <dbReference type="SAM" id="Phobius"/>
    </source>
</evidence>
<sequence length="187" mass="20281">MRINDPNTVHGLINSVCISSYGTLLGSEIFQSFIGGIVAFRSLPRAQFATLQSALFPIYFSMQSVLPVLLALTFPAERTAIGTTPSSLSGVLHPSNRLHVLTPLAIVFGAGLANSLVIGPQTTKTMRLRKHQETKDGKKSYDAPPHSPEMQKLNRKFGQLHGASSLVNLFAVIATIWYGFTLGDRLS</sequence>
<gene>
    <name evidence="7" type="ORF">B0A52_02346</name>
</gene>
<evidence type="ECO:0000256" key="3">
    <source>
        <dbReference type="ARBA" id="ARBA00022989"/>
    </source>
</evidence>
<evidence type="ECO:0000313" key="8">
    <source>
        <dbReference type="Proteomes" id="UP000288859"/>
    </source>
</evidence>
<evidence type="ECO:0000313" key="7">
    <source>
        <dbReference type="EMBL" id="RVX73218.1"/>
    </source>
</evidence>
<keyword evidence="2 5" id="KW-0812">Transmembrane</keyword>
<dbReference type="PANTHER" id="PTHR23241:SF106">
    <property type="entry name" value="DUF4149 DOMAIN-CONTAINING PROTEIN"/>
    <property type="match status" value="1"/>
</dbReference>
<dbReference type="InterPro" id="IPR025423">
    <property type="entry name" value="TMEM205-like"/>
</dbReference>
<proteinExistence type="predicted"/>
<dbReference type="EMBL" id="NAJM01000009">
    <property type="protein sequence ID" value="RVX73218.1"/>
    <property type="molecule type" value="Genomic_DNA"/>
</dbReference>
<feature type="transmembrane region" description="Helical" evidence="5">
    <location>
        <begin position="160"/>
        <end position="180"/>
    </location>
</feature>
<feature type="transmembrane region" description="Helical" evidence="5">
    <location>
        <begin position="96"/>
        <end position="119"/>
    </location>
</feature>
<organism evidence="7 8">
    <name type="scientific">Exophiala mesophila</name>
    <name type="common">Black yeast-like fungus</name>
    <dbReference type="NCBI Taxonomy" id="212818"/>
    <lineage>
        <taxon>Eukaryota</taxon>
        <taxon>Fungi</taxon>
        <taxon>Dikarya</taxon>
        <taxon>Ascomycota</taxon>
        <taxon>Pezizomycotina</taxon>
        <taxon>Eurotiomycetes</taxon>
        <taxon>Chaetothyriomycetidae</taxon>
        <taxon>Chaetothyriales</taxon>
        <taxon>Herpotrichiellaceae</taxon>
        <taxon>Exophiala</taxon>
    </lineage>
</organism>
<name>A0A438NC50_EXOME</name>
<dbReference type="OrthoDB" id="1641132at2759"/>
<comment type="caution">
    <text evidence="7">The sequence shown here is derived from an EMBL/GenBank/DDBJ whole genome shotgun (WGS) entry which is preliminary data.</text>
</comment>
<reference evidence="7 8" key="1">
    <citation type="submission" date="2017-03" db="EMBL/GenBank/DDBJ databases">
        <title>Genomes of endolithic fungi from Antarctica.</title>
        <authorList>
            <person name="Coleine C."/>
            <person name="Masonjones S."/>
            <person name="Stajich J.E."/>
        </authorList>
    </citation>
    <scope>NUCLEOTIDE SEQUENCE [LARGE SCALE GENOMIC DNA]</scope>
    <source>
        <strain evidence="7 8">CCFEE 6314</strain>
    </source>
</reference>
<keyword evidence="3 5" id="KW-1133">Transmembrane helix</keyword>
<evidence type="ECO:0000256" key="1">
    <source>
        <dbReference type="ARBA" id="ARBA00004370"/>
    </source>
</evidence>
<dbReference type="Proteomes" id="UP000288859">
    <property type="component" value="Unassembled WGS sequence"/>
</dbReference>
<feature type="domain" description="TMEM205-like" evidence="6">
    <location>
        <begin position="20"/>
        <end position="131"/>
    </location>
</feature>
<dbReference type="GO" id="GO:0016020">
    <property type="term" value="C:membrane"/>
    <property type="evidence" value="ECO:0007669"/>
    <property type="project" value="UniProtKB-SubCell"/>
</dbReference>
<dbReference type="AlphaFoldDB" id="A0A438NC50"/>
<dbReference type="InterPro" id="IPR053009">
    <property type="entry name" value="Xanthocillin_Biosynth-Assoc"/>
</dbReference>
<accession>A0A438NC50</accession>
<evidence type="ECO:0000259" key="6">
    <source>
        <dbReference type="Pfam" id="PF13664"/>
    </source>
</evidence>
<protein>
    <recommendedName>
        <fullName evidence="6">TMEM205-like domain-containing protein</fullName>
    </recommendedName>
</protein>
<evidence type="ECO:0000256" key="4">
    <source>
        <dbReference type="ARBA" id="ARBA00023136"/>
    </source>
</evidence>
<comment type="subcellular location">
    <subcellularLocation>
        <location evidence="1">Membrane</location>
    </subcellularLocation>
</comment>